<dbReference type="EMBL" id="CADCVR010000070">
    <property type="protein sequence ID" value="CAA9503874.1"/>
    <property type="molecule type" value="Genomic_DNA"/>
</dbReference>
<dbReference type="PANTHER" id="PTHR43586">
    <property type="entry name" value="CYSTEINE DESULFURASE"/>
    <property type="match status" value="1"/>
</dbReference>
<evidence type="ECO:0000259" key="1">
    <source>
        <dbReference type="Pfam" id="PF00266"/>
    </source>
</evidence>
<accession>A0A6J4SS97</accession>
<dbReference type="InterPro" id="IPR015422">
    <property type="entry name" value="PyrdxlP-dep_Trfase_small"/>
</dbReference>
<sequence>MFSMPAAAKPLNARVDAAFERVPGHLDTATAGLPPRATIAAMRAALEEWAAGRLDVAVCDADVARCRAAFATLTGVPPDSVAIGAQVSVFASVVAGSLPAGARVLCAEGDFTSVLWPFVVQADRGVTVRSVPLEEIPAAIDATTDLVAVSSVMSADGRVADLDALAAAAAHHGARVFLDVTHGCGWQELAGSRFDHVVAAAYKWLLSPRGVALWSVRPDALEELVPQAAGWYAGEQPWESCYGAPLRLAAGARQLDLSPAWLCWTGAAPALELLAEIGPAAVGAHNLALASRLRTGLGQPDPGRPSAIVVTERPDATARLAAAGVRASVRAGQVRLSCHLTTTTADVDRALEALA</sequence>
<feature type="domain" description="Aminotransferase class V" evidence="1">
    <location>
        <begin position="85"/>
        <end position="298"/>
    </location>
</feature>
<dbReference type="PANTHER" id="PTHR43586:SF21">
    <property type="entry name" value="PYRIDOXAL PHOSPHATE (PLP)-DEPENDENT ASPARTATE AMINOTRANSFERASE SUPERFAMILY"/>
    <property type="match status" value="1"/>
</dbReference>
<keyword evidence="2" id="KW-0808">Transferase</keyword>
<dbReference type="InterPro" id="IPR015421">
    <property type="entry name" value="PyrdxlP-dep_Trfase_major"/>
</dbReference>
<dbReference type="Gene3D" id="3.40.640.10">
    <property type="entry name" value="Type I PLP-dependent aspartate aminotransferase-like (Major domain)"/>
    <property type="match status" value="1"/>
</dbReference>
<proteinExistence type="predicted"/>
<dbReference type="EC" id="2.8.1.7" evidence="2"/>
<dbReference type="Gene3D" id="3.90.1150.10">
    <property type="entry name" value="Aspartate Aminotransferase, domain 1"/>
    <property type="match status" value="1"/>
</dbReference>
<reference evidence="2" key="1">
    <citation type="submission" date="2020-02" db="EMBL/GenBank/DDBJ databases">
        <authorList>
            <person name="Meier V. D."/>
        </authorList>
    </citation>
    <scope>NUCLEOTIDE SEQUENCE</scope>
    <source>
        <strain evidence="2">AVDCRST_MAG53</strain>
    </source>
</reference>
<dbReference type="Pfam" id="PF00266">
    <property type="entry name" value="Aminotran_5"/>
    <property type="match status" value="1"/>
</dbReference>
<dbReference type="InterPro" id="IPR015424">
    <property type="entry name" value="PyrdxlP-dep_Trfase"/>
</dbReference>
<organism evidence="2">
    <name type="scientific">uncultured Solirubrobacteraceae bacterium</name>
    <dbReference type="NCBI Taxonomy" id="1162706"/>
    <lineage>
        <taxon>Bacteria</taxon>
        <taxon>Bacillati</taxon>
        <taxon>Actinomycetota</taxon>
        <taxon>Thermoleophilia</taxon>
        <taxon>Solirubrobacterales</taxon>
        <taxon>Solirubrobacteraceae</taxon>
        <taxon>environmental samples</taxon>
    </lineage>
</organism>
<protein>
    <submittedName>
        <fullName evidence="2">Cysteine desulfurase</fullName>
        <ecNumber evidence="2">2.8.1.7</ecNumber>
    </submittedName>
</protein>
<dbReference type="SUPFAM" id="SSF53383">
    <property type="entry name" value="PLP-dependent transferases"/>
    <property type="match status" value="1"/>
</dbReference>
<dbReference type="GO" id="GO:0031071">
    <property type="term" value="F:cysteine desulfurase activity"/>
    <property type="evidence" value="ECO:0007669"/>
    <property type="project" value="UniProtKB-EC"/>
</dbReference>
<gene>
    <name evidence="2" type="ORF">AVDCRST_MAG53-2137</name>
</gene>
<evidence type="ECO:0000313" key="2">
    <source>
        <dbReference type="EMBL" id="CAA9503874.1"/>
    </source>
</evidence>
<name>A0A6J4SS97_9ACTN</name>
<dbReference type="AlphaFoldDB" id="A0A6J4SS97"/>
<dbReference type="InterPro" id="IPR000192">
    <property type="entry name" value="Aminotrans_V_dom"/>
</dbReference>